<keyword evidence="10" id="KW-0808">Transferase</keyword>
<evidence type="ECO:0000256" key="14">
    <source>
        <dbReference type="ARBA" id="ARBA00023069"/>
    </source>
</evidence>
<evidence type="ECO:0000256" key="6">
    <source>
        <dbReference type="ARBA" id="ARBA00013170"/>
    </source>
</evidence>
<dbReference type="Gene3D" id="3.30.870.10">
    <property type="entry name" value="Endonuclease Chain A"/>
    <property type="match status" value="2"/>
</dbReference>
<comment type="similarity">
    <text evidence="5">Belongs to the CDP-alcohol phosphatidyltransferase class-II family.</text>
</comment>
<comment type="catalytic activity">
    <reaction evidence="22">
        <text>a CDP-1,2-diacyl-sn-glycerol + sn-glycerol 3-phosphate = a 1,2-diacyl-sn-glycero-3-phospho-(1'-sn-glycero-3'-phosphate) + CMP + H(+)</text>
        <dbReference type="Rhea" id="RHEA:12593"/>
        <dbReference type="ChEBI" id="CHEBI:15378"/>
        <dbReference type="ChEBI" id="CHEBI:57597"/>
        <dbReference type="ChEBI" id="CHEBI:58332"/>
        <dbReference type="ChEBI" id="CHEBI:60110"/>
        <dbReference type="ChEBI" id="CHEBI:60377"/>
        <dbReference type="EC" id="2.7.8.5"/>
    </reaction>
</comment>
<dbReference type="Pfam" id="PF05914">
    <property type="entry name" value="RIB43A"/>
    <property type="match status" value="1"/>
</dbReference>
<dbReference type="EMBL" id="WJQU01000003">
    <property type="protein sequence ID" value="KAJ6637134.1"/>
    <property type="molecule type" value="Genomic_DNA"/>
</dbReference>
<keyword evidence="26" id="KW-1185">Reference proteome</keyword>
<accession>A0A9Q0MU41</accession>
<evidence type="ECO:0000256" key="17">
    <source>
        <dbReference type="ARBA" id="ARBA00023212"/>
    </source>
</evidence>
<evidence type="ECO:0000256" key="18">
    <source>
        <dbReference type="ARBA" id="ARBA00023264"/>
    </source>
</evidence>
<keyword evidence="18" id="KW-1208">Phospholipid metabolism</keyword>
<proteinExistence type="inferred from homology"/>
<comment type="function">
    <text evidence="1">Functions in the biosynthesis of the anionic phospholipids phosphatidylglycerol and cardiolipin.</text>
</comment>
<comment type="subcellular location">
    <subcellularLocation>
        <location evidence="2">Cytoplasm</location>
        <location evidence="2">Cytoskeleton</location>
        <location evidence="2">Flagellum axoneme</location>
    </subcellularLocation>
</comment>
<keyword evidence="9" id="KW-0444">Lipid biosynthesis</keyword>
<evidence type="ECO:0000256" key="12">
    <source>
        <dbReference type="ARBA" id="ARBA00022846"/>
    </source>
</evidence>
<evidence type="ECO:0000256" key="23">
    <source>
        <dbReference type="SAM" id="Coils"/>
    </source>
</evidence>
<organism evidence="25 26">
    <name type="scientific">Pseudolycoriella hygida</name>
    <dbReference type="NCBI Taxonomy" id="35572"/>
    <lineage>
        <taxon>Eukaryota</taxon>
        <taxon>Metazoa</taxon>
        <taxon>Ecdysozoa</taxon>
        <taxon>Arthropoda</taxon>
        <taxon>Hexapoda</taxon>
        <taxon>Insecta</taxon>
        <taxon>Pterygota</taxon>
        <taxon>Neoptera</taxon>
        <taxon>Endopterygota</taxon>
        <taxon>Diptera</taxon>
        <taxon>Nematocera</taxon>
        <taxon>Sciaroidea</taxon>
        <taxon>Sciaridae</taxon>
        <taxon>Pseudolycoriella</taxon>
    </lineage>
</organism>
<evidence type="ECO:0000256" key="10">
    <source>
        <dbReference type="ARBA" id="ARBA00022679"/>
    </source>
</evidence>
<evidence type="ECO:0000256" key="11">
    <source>
        <dbReference type="ARBA" id="ARBA00022737"/>
    </source>
</evidence>
<evidence type="ECO:0000256" key="21">
    <source>
        <dbReference type="ARBA" id="ARBA00046435"/>
    </source>
</evidence>
<protein>
    <recommendedName>
        <fullName evidence="7">CDP-diacylglycerol--glycerol-3-phosphate 3-phosphatidyltransferase, mitochondrial</fullName>
        <ecNumber evidence="6">2.7.8.5</ecNumber>
    </recommendedName>
    <alternativeName>
        <fullName evidence="20">Phosphatidylglycerophosphate synthase 1</fullName>
    </alternativeName>
</protein>
<dbReference type="InterPro" id="IPR008805">
    <property type="entry name" value="RIB43A"/>
</dbReference>
<dbReference type="Proteomes" id="UP001151699">
    <property type="component" value="Chromosome X"/>
</dbReference>
<evidence type="ECO:0000256" key="4">
    <source>
        <dbReference type="ARBA" id="ARBA00006875"/>
    </source>
</evidence>
<keyword evidence="17" id="KW-0206">Cytoskeleton</keyword>
<comment type="pathway">
    <text evidence="3">Phospholipid metabolism; phosphatidylglycerol biosynthesis; phosphatidylglycerol from CDP-diacylglycerol: step 1/2.</text>
</comment>
<gene>
    <name evidence="25" type="primary">PGS1</name>
    <name evidence="25" type="ORF">Bhyg_09860</name>
</gene>
<dbReference type="PANTHER" id="PTHR12586:SF1">
    <property type="entry name" value="CDP-DIACYLGLYCEROL--GLYCEROL-3-PHOSPHATE 3-PHOSPHATIDYLTRANSFERASE, MITOCHONDRIAL"/>
    <property type="match status" value="1"/>
</dbReference>
<dbReference type="OrthoDB" id="10250191at2759"/>
<keyword evidence="16" id="KW-0594">Phospholipid biosynthesis</keyword>
<dbReference type="GO" id="GO:0032049">
    <property type="term" value="P:cardiolipin biosynthetic process"/>
    <property type="evidence" value="ECO:0007669"/>
    <property type="project" value="InterPro"/>
</dbReference>
<evidence type="ECO:0000256" key="8">
    <source>
        <dbReference type="ARBA" id="ARBA00022490"/>
    </source>
</evidence>
<evidence type="ECO:0000256" key="19">
    <source>
        <dbReference type="ARBA" id="ARBA00023273"/>
    </source>
</evidence>
<keyword evidence="14" id="KW-0969">Cilium</keyword>
<dbReference type="Pfam" id="PF13091">
    <property type="entry name" value="PLDc_2"/>
    <property type="match status" value="1"/>
</dbReference>
<name>A0A9Q0MU41_9DIPT</name>
<sequence length="891" mass="103841">MQSWPYYLLEFIKMIRRLLTTLVDHQPIPSAELNIVGSSKSFQVSTLESLNWLHSEAPCFPVNGNKIKIILEPKQFYETLAENCLNAKHRIVMASLYLGTGDLENKLISNINKNLSQNEQLKVDVLLDYTRGTRGEINSKTILMSLVQKTKNFKLSLYHTPALRGLTKKLMPPRWNELIGLQHMKLYLFDETVVISGANLSKDYFTNRQDRYIMIEDKPLADFYANLINKVQEFSLQVQQNEEVVLHSKWNLLPFEAATADFASNARQRIINFFRIIADQQRNVVDLREDADTWVFPLVEMGQLGLHHDSLVTKKLLSSFLKDSTLRLASGYFNLTDTYKNTLTHECAANCSVLMAHPNANGFQGAKGMAGGIPAAYSLIAKNFYKQLKHANQHHRFKLLEYSKPGWTYHAKGLYYLPGDNLPSVTLIGSSNFGERSVNRDLETQICLVTTNESLQKMLQIESDHLFQNGSKAEEALMSRPVPRWTASHTHFASSRSQFAAEMEKFQVATKADLKEAAIIEHKRRYEEERKKRIFNTRNRIFGVDEEGLRKQIQEKKFIKEQESEKDRCFQEEERRRAEVLNKKHEELTKERRRIQSEINDYRKTYQRKELAREFDLNDPFNAKKSFPARMGDNDERLGVSSAQLFVGEDLSKVDRQKLQREQQKHWLDKQVEEKIRDNHEKMRCERNLQATMLARDQKACELEEAEANNRRKLLAANAKYNLELAAEQENKRIQEEREREEDNLAEIYNVLSSDMLTENKSSANSNFGVNRKITANYRGMTDAERDEILRTQKLQQLEFNRKRDEEEIVNSQWDKQANNFARITELKERQIGRHKGALNQKLQTENRHIADEQKCYQDYLNSVIFTNRPTSDLKEISFYALYYHQPHKVV</sequence>
<dbReference type="InterPro" id="IPR016270">
    <property type="entry name" value="PGS1"/>
</dbReference>
<evidence type="ECO:0000256" key="20">
    <source>
        <dbReference type="ARBA" id="ARBA00030176"/>
    </source>
</evidence>
<evidence type="ECO:0000256" key="5">
    <source>
        <dbReference type="ARBA" id="ARBA00010682"/>
    </source>
</evidence>
<dbReference type="CDD" id="cd09137">
    <property type="entry name" value="PLDc_PGS1_euk_2"/>
    <property type="match status" value="1"/>
</dbReference>
<dbReference type="GO" id="GO:0008444">
    <property type="term" value="F:CDP-diacylglycerol-glycerol-3-phosphate 3-phosphatidyltransferase activity"/>
    <property type="evidence" value="ECO:0007669"/>
    <property type="project" value="UniProtKB-EC"/>
</dbReference>
<dbReference type="EC" id="2.7.8.5" evidence="6"/>
<evidence type="ECO:0000259" key="24">
    <source>
        <dbReference type="PROSITE" id="PS50035"/>
    </source>
</evidence>
<keyword evidence="8" id="KW-0963">Cytoplasm</keyword>
<evidence type="ECO:0000256" key="9">
    <source>
        <dbReference type="ARBA" id="ARBA00022516"/>
    </source>
</evidence>
<dbReference type="InterPro" id="IPR001736">
    <property type="entry name" value="PLipase_D/transphosphatidylase"/>
</dbReference>
<keyword evidence="13 23" id="KW-0175">Coiled coil</keyword>
<reference evidence="25" key="1">
    <citation type="submission" date="2022-07" db="EMBL/GenBank/DDBJ databases">
        <authorList>
            <person name="Trinca V."/>
            <person name="Uliana J.V.C."/>
            <person name="Torres T.T."/>
            <person name="Ward R.J."/>
            <person name="Monesi N."/>
        </authorList>
    </citation>
    <scope>NUCLEOTIDE SEQUENCE</scope>
    <source>
        <strain evidence="25">HSMRA1968</strain>
        <tissue evidence="25">Whole embryos</tissue>
    </source>
</reference>
<evidence type="ECO:0000256" key="22">
    <source>
        <dbReference type="ARBA" id="ARBA00048586"/>
    </source>
</evidence>
<feature type="domain" description="PLD phosphodiesterase" evidence="24">
    <location>
        <begin position="178"/>
        <end position="204"/>
    </location>
</feature>
<keyword evidence="15" id="KW-0443">Lipid metabolism</keyword>
<dbReference type="CDD" id="cd09135">
    <property type="entry name" value="PLDc_PGS1_euk_1"/>
    <property type="match status" value="1"/>
</dbReference>
<keyword evidence="11" id="KW-0677">Repeat</keyword>
<evidence type="ECO:0000256" key="3">
    <source>
        <dbReference type="ARBA" id="ARBA00005042"/>
    </source>
</evidence>
<evidence type="ECO:0000256" key="13">
    <source>
        <dbReference type="ARBA" id="ARBA00023054"/>
    </source>
</evidence>
<dbReference type="SUPFAM" id="SSF56024">
    <property type="entry name" value="Phospholipase D/nuclease"/>
    <property type="match status" value="1"/>
</dbReference>
<dbReference type="InterPro" id="IPR025202">
    <property type="entry name" value="PLD-like_dom"/>
</dbReference>
<dbReference type="PROSITE" id="PS50035">
    <property type="entry name" value="PLD"/>
    <property type="match status" value="1"/>
</dbReference>
<evidence type="ECO:0000256" key="7">
    <source>
        <dbReference type="ARBA" id="ARBA00017921"/>
    </source>
</evidence>
<evidence type="ECO:0000256" key="16">
    <source>
        <dbReference type="ARBA" id="ARBA00023209"/>
    </source>
</evidence>
<feature type="coiled-coil region" evidence="23">
    <location>
        <begin position="571"/>
        <end position="612"/>
    </location>
</feature>
<evidence type="ECO:0000256" key="2">
    <source>
        <dbReference type="ARBA" id="ARBA00004611"/>
    </source>
</evidence>
<dbReference type="GO" id="GO:0005739">
    <property type="term" value="C:mitochondrion"/>
    <property type="evidence" value="ECO:0007669"/>
    <property type="project" value="TreeGrafter"/>
</dbReference>
<evidence type="ECO:0000256" key="1">
    <source>
        <dbReference type="ARBA" id="ARBA00003537"/>
    </source>
</evidence>
<keyword evidence="12" id="KW-0282">Flagellum</keyword>
<dbReference type="PANTHER" id="PTHR12586">
    <property type="entry name" value="CDP-DIACYLGLYCEROL--SERINE O-PHOSPHATIDYLTRANSFERASE"/>
    <property type="match status" value="1"/>
</dbReference>
<comment type="subunit">
    <text evidence="21">Microtubule inner protein component of sperm flagellar doublet microtubules.</text>
</comment>
<comment type="similarity">
    <text evidence="4">Belongs to the RIB43A family.</text>
</comment>
<comment type="caution">
    <text evidence="25">The sequence shown here is derived from an EMBL/GenBank/DDBJ whole genome shotgun (WGS) entry which is preliminary data.</text>
</comment>
<evidence type="ECO:0000256" key="15">
    <source>
        <dbReference type="ARBA" id="ARBA00023098"/>
    </source>
</evidence>
<keyword evidence="19" id="KW-0966">Cell projection</keyword>
<evidence type="ECO:0000313" key="25">
    <source>
        <dbReference type="EMBL" id="KAJ6637134.1"/>
    </source>
</evidence>
<feature type="coiled-coil region" evidence="23">
    <location>
        <begin position="689"/>
        <end position="751"/>
    </location>
</feature>
<dbReference type="AlphaFoldDB" id="A0A9Q0MU41"/>
<evidence type="ECO:0000313" key="26">
    <source>
        <dbReference type="Proteomes" id="UP001151699"/>
    </source>
</evidence>